<protein>
    <submittedName>
        <fullName evidence="1">Uncharacterized protein</fullName>
    </submittedName>
</protein>
<sequence length="111" mass="12792">MCLSWGETIHRHLSAVIYTVIQQVILMKQLWGNPPVRCCTSDESMGTSEFTNSGLTQTLNHSKVRKLQRSETAIARKLMLTVLFRSCLQKTMMLMMLEKIPKTERMLQMTT</sequence>
<accession>A0A2C9KT76</accession>
<organism evidence="1 2">
    <name type="scientific">Biomphalaria glabrata</name>
    <name type="common">Bloodfluke planorb</name>
    <name type="synonym">Freshwater snail</name>
    <dbReference type="NCBI Taxonomy" id="6526"/>
    <lineage>
        <taxon>Eukaryota</taxon>
        <taxon>Metazoa</taxon>
        <taxon>Spiralia</taxon>
        <taxon>Lophotrochozoa</taxon>
        <taxon>Mollusca</taxon>
        <taxon>Gastropoda</taxon>
        <taxon>Heterobranchia</taxon>
        <taxon>Euthyneura</taxon>
        <taxon>Panpulmonata</taxon>
        <taxon>Hygrophila</taxon>
        <taxon>Lymnaeoidea</taxon>
        <taxon>Planorbidae</taxon>
        <taxon>Biomphalaria</taxon>
    </lineage>
</organism>
<dbReference type="EnsemblMetazoa" id="BGLB023275-RB">
    <property type="protein sequence ID" value="BGLB023275-PB"/>
    <property type="gene ID" value="BGLB023275"/>
</dbReference>
<evidence type="ECO:0000313" key="1">
    <source>
        <dbReference type="EnsemblMetazoa" id="BGLB023275-PB"/>
    </source>
</evidence>
<evidence type="ECO:0000313" key="2">
    <source>
        <dbReference type="Proteomes" id="UP000076420"/>
    </source>
</evidence>
<proteinExistence type="predicted"/>
<name>A0A2C9KT76_BIOGL</name>
<reference evidence="1" key="1">
    <citation type="submission" date="2020-05" db="UniProtKB">
        <authorList>
            <consortium name="EnsemblMetazoa"/>
        </authorList>
    </citation>
    <scope>IDENTIFICATION</scope>
    <source>
        <strain evidence="1">BB02</strain>
    </source>
</reference>
<dbReference type="KEGG" id="bgt:106063901"/>
<gene>
    <name evidence="1" type="primary">106063901</name>
</gene>
<dbReference type="Proteomes" id="UP000076420">
    <property type="component" value="Unassembled WGS sequence"/>
</dbReference>
<dbReference type="AlphaFoldDB" id="A0A2C9KT76"/>
<dbReference type="VEuPathDB" id="VectorBase:BGLB023275"/>